<sequence>MPGMTEAEARRRFAAARIARLATVDPEGRPRLVPVVFAGGDTDPEGEVDREGDGGPEGGGGPKGGQEHPARIVTAVDHKPKRSPRLARLRDIAAHPEVALLVDFYDENWDRLWWVRADGIAHVLPPDAPQERTRAEHAAAIARLRAKYPQYGDQPPDGAVIVIAVHRWTGWCAVAADGPVQGPERPGHTR</sequence>
<evidence type="ECO:0000313" key="4">
    <source>
        <dbReference type="Proteomes" id="UP001589703"/>
    </source>
</evidence>
<dbReference type="Proteomes" id="UP001589703">
    <property type="component" value="Unassembled WGS sequence"/>
</dbReference>
<evidence type="ECO:0000256" key="1">
    <source>
        <dbReference type="ARBA" id="ARBA00023002"/>
    </source>
</evidence>
<dbReference type="RefSeq" id="WP_356759972.1">
    <property type="nucleotide sequence ID" value="NZ_JBHMAR010000002.1"/>
</dbReference>
<dbReference type="InterPro" id="IPR052019">
    <property type="entry name" value="F420H2_bilvrd_red/Heme_oxyg"/>
</dbReference>
<feature type="region of interest" description="Disordered" evidence="2">
    <location>
        <begin position="32"/>
        <end position="69"/>
    </location>
</feature>
<dbReference type="InterPro" id="IPR019967">
    <property type="entry name" value="F420-dep_enz_PPOX_Rv0121"/>
</dbReference>
<protein>
    <submittedName>
        <fullName evidence="3">TIGR03668 family PPOX class F420-dependent oxidoreductase</fullName>
    </submittedName>
</protein>
<dbReference type="EMBL" id="JBHMAR010000002">
    <property type="protein sequence ID" value="MFB9734049.1"/>
    <property type="molecule type" value="Genomic_DNA"/>
</dbReference>
<dbReference type="Gene3D" id="2.30.110.10">
    <property type="entry name" value="Electron Transport, Fmn-binding Protein, Chain A"/>
    <property type="match status" value="1"/>
</dbReference>
<name>A0ABV5V8A5_9ACTN</name>
<dbReference type="SUPFAM" id="SSF50475">
    <property type="entry name" value="FMN-binding split barrel"/>
    <property type="match status" value="1"/>
</dbReference>
<evidence type="ECO:0000256" key="2">
    <source>
        <dbReference type="SAM" id="MobiDB-lite"/>
    </source>
</evidence>
<organism evidence="3 4">
    <name type="scientific">Streptomyces thermocoprophilus</name>
    <dbReference type="NCBI Taxonomy" id="78356"/>
    <lineage>
        <taxon>Bacteria</taxon>
        <taxon>Bacillati</taxon>
        <taxon>Actinomycetota</taxon>
        <taxon>Actinomycetes</taxon>
        <taxon>Kitasatosporales</taxon>
        <taxon>Streptomycetaceae</taxon>
        <taxon>Streptomyces</taxon>
    </lineage>
</organism>
<accession>A0ABV5V8A5</accession>
<dbReference type="PANTHER" id="PTHR35176:SF2">
    <property type="entry name" value="F420H(2)-DEPENDENT REDUCTASE RV1155"/>
    <property type="match status" value="1"/>
</dbReference>
<dbReference type="PANTHER" id="PTHR35176">
    <property type="entry name" value="HEME OXYGENASE HI_0854-RELATED"/>
    <property type="match status" value="1"/>
</dbReference>
<proteinExistence type="predicted"/>
<gene>
    <name evidence="3" type="ORF">ACFFRO_02625</name>
</gene>
<dbReference type="InterPro" id="IPR012349">
    <property type="entry name" value="Split_barrel_FMN-bd"/>
</dbReference>
<comment type="caution">
    <text evidence="3">The sequence shown here is derived from an EMBL/GenBank/DDBJ whole genome shotgun (WGS) entry which is preliminary data.</text>
</comment>
<feature type="compositionally biased region" description="Gly residues" evidence="2">
    <location>
        <begin position="55"/>
        <end position="64"/>
    </location>
</feature>
<keyword evidence="4" id="KW-1185">Reference proteome</keyword>
<dbReference type="NCBIfam" id="TIGR03668">
    <property type="entry name" value="Rv0121_F420"/>
    <property type="match status" value="1"/>
</dbReference>
<keyword evidence="1" id="KW-0560">Oxidoreductase</keyword>
<reference evidence="3 4" key="1">
    <citation type="submission" date="2024-09" db="EMBL/GenBank/DDBJ databases">
        <authorList>
            <person name="Sun Q."/>
            <person name="Mori K."/>
        </authorList>
    </citation>
    <scope>NUCLEOTIDE SEQUENCE [LARGE SCALE GENOMIC DNA]</scope>
    <source>
        <strain evidence="3 4">JCM 10918</strain>
    </source>
</reference>
<evidence type="ECO:0000313" key="3">
    <source>
        <dbReference type="EMBL" id="MFB9734049.1"/>
    </source>
</evidence>